<feature type="repeat" description="WD" evidence="3">
    <location>
        <begin position="1276"/>
        <end position="1319"/>
    </location>
</feature>
<evidence type="ECO:0000259" key="5">
    <source>
        <dbReference type="Pfam" id="PF20703"/>
    </source>
</evidence>
<protein>
    <recommendedName>
        <fullName evidence="8">WD40 repeat protein</fullName>
    </recommendedName>
</protein>
<dbReference type="PANTHER" id="PTHR19848:SF7">
    <property type="entry name" value="F-BOX AND WD-40 DOMAIN PROTEIN 7"/>
    <property type="match status" value="1"/>
</dbReference>
<evidence type="ECO:0000256" key="1">
    <source>
        <dbReference type="ARBA" id="ARBA00022574"/>
    </source>
</evidence>
<organism evidence="6 7">
    <name type="scientific">Catellatospora citrea</name>
    <dbReference type="NCBI Taxonomy" id="53366"/>
    <lineage>
        <taxon>Bacteria</taxon>
        <taxon>Bacillati</taxon>
        <taxon>Actinomycetota</taxon>
        <taxon>Actinomycetes</taxon>
        <taxon>Micromonosporales</taxon>
        <taxon>Micromonosporaceae</taxon>
        <taxon>Catellatospora</taxon>
    </lineage>
</organism>
<dbReference type="SMART" id="SM00320">
    <property type="entry name" value="WD40"/>
    <property type="match status" value="12"/>
</dbReference>
<dbReference type="InterPro" id="IPR020472">
    <property type="entry name" value="WD40_PAC1"/>
</dbReference>
<feature type="repeat" description="WD" evidence="3">
    <location>
        <begin position="922"/>
        <end position="957"/>
    </location>
</feature>
<dbReference type="SUPFAM" id="SSF50978">
    <property type="entry name" value="WD40 repeat-like"/>
    <property type="match status" value="2"/>
</dbReference>
<keyword evidence="7" id="KW-1185">Reference proteome</keyword>
<dbReference type="InterPro" id="IPR049052">
    <property type="entry name" value="nSTAND1"/>
</dbReference>
<dbReference type="Pfam" id="PF00656">
    <property type="entry name" value="Peptidase_C14"/>
    <property type="match status" value="1"/>
</dbReference>
<dbReference type="InterPro" id="IPR036322">
    <property type="entry name" value="WD40_repeat_dom_sf"/>
</dbReference>
<gene>
    <name evidence="6" type="ORF">Cci01nite_17060</name>
</gene>
<feature type="domain" description="Peptidase C14 caspase" evidence="4">
    <location>
        <begin position="36"/>
        <end position="204"/>
    </location>
</feature>
<reference evidence="6 7" key="1">
    <citation type="submission" date="2021-01" db="EMBL/GenBank/DDBJ databases">
        <title>Whole genome shotgun sequence of Catellatospora citrea NBRC 14495.</title>
        <authorList>
            <person name="Komaki H."/>
            <person name="Tamura T."/>
        </authorList>
    </citation>
    <scope>NUCLEOTIDE SEQUENCE [LARGE SCALE GENOMIC DNA]</scope>
    <source>
        <strain evidence="6 7">NBRC 14495</strain>
    </source>
</reference>
<dbReference type="InterPro" id="IPR019775">
    <property type="entry name" value="WD40_repeat_CS"/>
</dbReference>
<dbReference type="PRINTS" id="PR00320">
    <property type="entry name" value="GPROTEINBRPT"/>
</dbReference>
<dbReference type="PROSITE" id="PS50294">
    <property type="entry name" value="WD_REPEATS_REGION"/>
    <property type="match status" value="4"/>
</dbReference>
<evidence type="ECO:0000256" key="3">
    <source>
        <dbReference type="PROSITE-ProRule" id="PRU00221"/>
    </source>
</evidence>
<dbReference type="PROSITE" id="PS00678">
    <property type="entry name" value="WD_REPEATS_1"/>
    <property type="match status" value="3"/>
</dbReference>
<dbReference type="InterPro" id="IPR001680">
    <property type="entry name" value="WD40_rpt"/>
</dbReference>
<keyword evidence="1 3" id="KW-0853">WD repeat</keyword>
<comment type="caution">
    <text evidence="6">The sequence shown here is derived from an EMBL/GenBank/DDBJ whole genome shotgun (WGS) entry which is preliminary data.</text>
</comment>
<dbReference type="InterPro" id="IPR011600">
    <property type="entry name" value="Pept_C14_caspase"/>
</dbReference>
<dbReference type="PROSITE" id="PS50082">
    <property type="entry name" value="WD_REPEATS_2"/>
    <property type="match status" value="5"/>
</dbReference>
<dbReference type="EMBL" id="BONH01000005">
    <property type="protein sequence ID" value="GIF96612.1"/>
    <property type="molecule type" value="Genomic_DNA"/>
</dbReference>
<dbReference type="Pfam" id="PF20703">
    <property type="entry name" value="nSTAND1"/>
    <property type="match status" value="1"/>
</dbReference>
<name>A0A8J3NXR9_9ACTN</name>
<feature type="domain" description="Novel STAND NTPase 1" evidence="5">
    <location>
        <begin position="285"/>
        <end position="470"/>
    </location>
</feature>
<dbReference type="InterPro" id="IPR029030">
    <property type="entry name" value="Caspase-like_dom_sf"/>
</dbReference>
<feature type="repeat" description="WD" evidence="3">
    <location>
        <begin position="877"/>
        <end position="920"/>
    </location>
</feature>
<sequence>MKRGGRFFIGAATTTYAPETDLEDRPELAQVLVEAQSLFTTLGYEPVAGFGLGLEAEDFLKRLRAFLRSADRGEDDVVVVYYTGHGLTFDDDLLLPMADATDDLTFTSLRASRLTGQVLADEPRGIRVQRLMFILDTCHAAAAREALASGAASFMNRLGGLSRQPSIAIVVSSRPYEEVEAGVFVTALAKAIEHPSTGGPLQEHLYLDQVISVVNQTTPHNQHVGLVSIGEFAGAFFVNPKFESWLRDADRRSAERQEQRRAREAEILRHVLPRASGVDSADGRTDRQLFIGRHRALADICQWMRRPQPATLIVTASPGSGKSSLLSRLYVLADRRLRARIPGLHLLPADTVPELSSIDRFILARGLSPRRLLAALAEACDVDIPESVGALLANLHEQNSPRTLIIDAVDEAEDEAGRRDPSAVVDHVLAPLVNAAGRVGLRLLIGTRANLVEDIGSPSRIIDLDNADYTNRASVRAYARSCLIDLIAESSYRHLEPAYVDAVADAIGTAAGDSFLVALITARSLALTPRLVDPYDQAWRRGLPRLAADAMRQDLELRLQEDASRARALLLPLAYAQGTGLPWEDMWPALAGRLSGEAYANDDIDWLFSHAGFYVTEYLTGVRSTYGLYHEALAQHLQEGRDTEADHAMIVEALTAMTPRLVDGSTDWRRAHPYVSASLAFHAAAGRKLDQLLLEPRFLLGMPRASLLSAISAAENPQARAAADAYRRVSTRLEFRQKSQQAAYLQLAARCCDANELAGAISVSGLPLPFTTAWASWRLQPPHDRMPGSRGWVASVALGELDGTAIIAAGDGEGEHAVRVWDAATASPLRPPLLGHSDTVSSVDIGVVDGRTAIASASSDKTLRLWDLGTGAQLVPLMEHDAGVTSVAFGQLRSRTIIAAGSSDATVRLWSAETGAAIAEPIREHSDRITSVAITTFGSRTILASGAQDGMVIIWDVGAATLAVPPIQVRRKVTCVALGTVNGSLTVAAACSDRMLRMWNALTGEPVSEPVAADRQWINSLRFGRFDGKAVVITGGVDRTVRMLDALTGATIREFAGHEELVTGVAVGQVDGRTVIASCGHDSSVRLWDASAAPPTPDRIFEHRAPVTAVATVDLDGRDVIVSAGEDGFVARWEASSGDPVGPPFVHQDGSVAALAVGKLAGRAIIAAGGRGETVRVWDAATGDALAAFEEHAGWVTALSVGELDERTAVASCDEEGVIHLWDPRTGLRLAPSLRAVGKPVSVAIGRLPTHSVVVAVIGGFVKVWNAVTAEPMTALEAHAGGATAAVFGQLGSRAVIAAGGSDGSLQIWDAATGRRLVTKTLVHNGPVRALLVIEAGGKPVVVSGGDDALVRLWYDPLRASKAALRSRVTDLIELPSAVLGLAHTEPQLVVAATQLGVIALGLQT</sequence>
<evidence type="ECO:0008006" key="8">
    <source>
        <dbReference type="Google" id="ProtNLM"/>
    </source>
</evidence>
<dbReference type="CDD" id="cd00200">
    <property type="entry name" value="WD40"/>
    <property type="match status" value="1"/>
</dbReference>
<evidence type="ECO:0000313" key="6">
    <source>
        <dbReference type="EMBL" id="GIF96612.1"/>
    </source>
</evidence>
<evidence type="ECO:0000313" key="7">
    <source>
        <dbReference type="Proteomes" id="UP000659904"/>
    </source>
</evidence>
<dbReference type="InterPro" id="IPR027417">
    <property type="entry name" value="P-loop_NTPase"/>
</dbReference>
<evidence type="ECO:0000256" key="2">
    <source>
        <dbReference type="ARBA" id="ARBA00022737"/>
    </source>
</evidence>
<evidence type="ECO:0000259" key="4">
    <source>
        <dbReference type="Pfam" id="PF00656"/>
    </source>
</evidence>
<feature type="repeat" description="WD" evidence="3">
    <location>
        <begin position="833"/>
        <end position="876"/>
    </location>
</feature>
<dbReference type="PANTHER" id="PTHR19848">
    <property type="entry name" value="WD40 REPEAT PROTEIN"/>
    <property type="match status" value="1"/>
</dbReference>
<dbReference type="SUPFAM" id="SSF52540">
    <property type="entry name" value="P-loop containing nucleoside triphosphate hydrolases"/>
    <property type="match status" value="1"/>
</dbReference>
<dbReference type="Pfam" id="PF00400">
    <property type="entry name" value="WD40"/>
    <property type="match status" value="5"/>
</dbReference>
<accession>A0A8J3NXR9</accession>
<feature type="repeat" description="WD" evidence="3">
    <location>
        <begin position="1055"/>
        <end position="1089"/>
    </location>
</feature>
<dbReference type="SUPFAM" id="SSF52129">
    <property type="entry name" value="Caspase-like"/>
    <property type="match status" value="1"/>
</dbReference>
<dbReference type="GO" id="GO:0004197">
    <property type="term" value="F:cysteine-type endopeptidase activity"/>
    <property type="evidence" value="ECO:0007669"/>
    <property type="project" value="InterPro"/>
</dbReference>
<dbReference type="InterPro" id="IPR015943">
    <property type="entry name" value="WD40/YVTN_repeat-like_dom_sf"/>
</dbReference>
<keyword evidence="2" id="KW-0677">Repeat</keyword>
<dbReference type="GO" id="GO:0006508">
    <property type="term" value="P:proteolysis"/>
    <property type="evidence" value="ECO:0007669"/>
    <property type="project" value="InterPro"/>
</dbReference>
<proteinExistence type="predicted"/>
<dbReference type="Gene3D" id="3.40.50.1460">
    <property type="match status" value="1"/>
</dbReference>
<dbReference type="Gene3D" id="2.130.10.10">
    <property type="entry name" value="YVTN repeat-like/Quinoprotein amine dehydrogenase"/>
    <property type="match status" value="4"/>
</dbReference>
<dbReference type="Proteomes" id="UP000659904">
    <property type="component" value="Unassembled WGS sequence"/>
</dbReference>